<evidence type="ECO:0000313" key="1">
    <source>
        <dbReference type="EMBL" id="KAK1865810.1"/>
    </source>
</evidence>
<dbReference type="EMBL" id="CM020619">
    <property type="protein sequence ID" value="KAK1865810.1"/>
    <property type="molecule type" value="Genomic_DNA"/>
</dbReference>
<comment type="caution">
    <text evidence="1">The sequence shown here is derived from an EMBL/GenBank/DDBJ whole genome shotgun (WGS) entry which is preliminary data.</text>
</comment>
<organism evidence="1 2">
    <name type="scientific">Pyropia yezoensis</name>
    <name type="common">Susabi-nori</name>
    <name type="synonym">Porphyra yezoensis</name>
    <dbReference type="NCBI Taxonomy" id="2788"/>
    <lineage>
        <taxon>Eukaryota</taxon>
        <taxon>Rhodophyta</taxon>
        <taxon>Bangiophyceae</taxon>
        <taxon>Bangiales</taxon>
        <taxon>Bangiaceae</taxon>
        <taxon>Pyropia</taxon>
    </lineage>
</organism>
<proteinExistence type="predicted"/>
<evidence type="ECO:0000313" key="2">
    <source>
        <dbReference type="Proteomes" id="UP000798662"/>
    </source>
</evidence>
<accession>A0ACC3C6S1</accession>
<sequence length="204" mass="20639">MADAAAPAGAPPTRPSASPPSDKAAADGASPPAPAAPHPARQLLRRPPPSRPLTWETLTPPERDAVTAAATDAAARAVVGVGAFATVAAAVAAARRQSPPLPRALRVSALAVGGLAAAYAGAASAVPAHAAALMALPDSRLAEELRTAVGDWGGRIKVKDVAEVEPDAAGRERSYYAHVDVSLSGHHCGRIDSRMVEDAGRHVF</sequence>
<reference evidence="1" key="1">
    <citation type="submission" date="2019-11" db="EMBL/GenBank/DDBJ databases">
        <title>Nori genome reveals adaptations in red seaweeds to the harsh intertidal environment.</title>
        <authorList>
            <person name="Wang D."/>
            <person name="Mao Y."/>
        </authorList>
    </citation>
    <scope>NUCLEOTIDE SEQUENCE</scope>
    <source>
        <tissue evidence="1">Gametophyte</tissue>
    </source>
</reference>
<name>A0ACC3C6S1_PYRYE</name>
<gene>
    <name evidence="1" type="ORF">I4F81_008333</name>
</gene>
<protein>
    <submittedName>
        <fullName evidence="1">Uncharacterized protein</fullName>
    </submittedName>
</protein>
<keyword evidence="2" id="KW-1185">Reference proteome</keyword>
<dbReference type="Proteomes" id="UP000798662">
    <property type="component" value="Chromosome 2"/>
</dbReference>